<feature type="non-terminal residue" evidence="1">
    <location>
        <position position="1"/>
    </location>
</feature>
<evidence type="ECO:0000313" key="2">
    <source>
        <dbReference type="Proteomes" id="UP001156141"/>
    </source>
</evidence>
<accession>A0ABS9RMK4</accession>
<proteinExistence type="predicted"/>
<comment type="caution">
    <text evidence="1">The sequence shown here is derived from an EMBL/GenBank/DDBJ whole genome shotgun (WGS) entry which is preliminary data.</text>
</comment>
<reference evidence="1" key="1">
    <citation type="submission" date="2022-02" db="EMBL/GenBank/DDBJ databases">
        <title>Aestuariibaculum sp., a marine bacterium isolated from sediment in Guangxi.</title>
        <authorList>
            <person name="Ying J."/>
        </authorList>
    </citation>
    <scope>NUCLEOTIDE SEQUENCE</scope>
    <source>
        <strain evidence="1">L182</strain>
    </source>
</reference>
<gene>
    <name evidence="1" type="ORF">MKW35_16280</name>
</gene>
<sequence length="131" mass="14992">QQKMEVVAVREPEGDGGIVKASVFVPERAKNYFLNKIEQYRSTDTDKGRPRNEPLISRIETAQLASARSLFTDDAALFPPDQQLAVWWEIWLREGRREKFEAIAAALEIELRQHAIRFPEREVVLALASTV</sequence>
<organism evidence="1 2">
    <name type="scientific">Aestuariibaculum lutulentum</name>
    <dbReference type="NCBI Taxonomy" id="2920935"/>
    <lineage>
        <taxon>Bacteria</taxon>
        <taxon>Pseudomonadati</taxon>
        <taxon>Bacteroidota</taxon>
        <taxon>Flavobacteriia</taxon>
        <taxon>Flavobacteriales</taxon>
        <taxon>Flavobacteriaceae</taxon>
    </lineage>
</organism>
<keyword evidence="2" id="KW-1185">Reference proteome</keyword>
<feature type="non-terminal residue" evidence="1">
    <location>
        <position position="131"/>
    </location>
</feature>
<evidence type="ECO:0000313" key="1">
    <source>
        <dbReference type="EMBL" id="MCH4554181.1"/>
    </source>
</evidence>
<dbReference type="EMBL" id="JAKVQD010000050">
    <property type="protein sequence ID" value="MCH4554181.1"/>
    <property type="molecule type" value="Genomic_DNA"/>
</dbReference>
<dbReference type="Proteomes" id="UP001156141">
    <property type="component" value="Unassembled WGS sequence"/>
</dbReference>
<protein>
    <submittedName>
        <fullName evidence="1">Uncharacterized protein</fullName>
    </submittedName>
</protein>
<name>A0ABS9RMK4_9FLAO</name>